<organism evidence="2 3">
    <name type="scientific">Abeliophyllum distichum</name>
    <dbReference type="NCBI Taxonomy" id="126358"/>
    <lineage>
        <taxon>Eukaryota</taxon>
        <taxon>Viridiplantae</taxon>
        <taxon>Streptophyta</taxon>
        <taxon>Embryophyta</taxon>
        <taxon>Tracheophyta</taxon>
        <taxon>Spermatophyta</taxon>
        <taxon>Magnoliopsida</taxon>
        <taxon>eudicotyledons</taxon>
        <taxon>Gunneridae</taxon>
        <taxon>Pentapetalae</taxon>
        <taxon>asterids</taxon>
        <taxon>lamiids</taxon>
        <taxon>Lamiales</taxon>
        <taxon>Oleaceae</taxon>
        <taxon>Forsythieae</taxon>
        <taxon>Abeliophyllum</taxon>
    </lineage>
</organism>
<protein>
    <submittedName>
        <fullName evidence="2">Plant basic secretory protein (BSP) family protein</fullName>
    </submittedName>
</protein>
<keyword evidence="3" id="KW-1185">Reference proteome</keyword>
<evidence type="ECO:0000313" key="2">
    <source>
        <dbReference type="EMBL" id="KAL2490827.1"/>
    </source>
</evidence>
<feature type="signal peptide" evidence="1">
    <location>
        <begin position="1"/>
        <end position="23"/>
    </location>
</feature>
<proteinExistence type="predicted"/>
<name>A0ABD1RQY1_9LAMI</name>
<evidence type="ECO:0000313" key="3">
    <source>
        <dbReference type="Proteomes" id="UP001604336"/>
    </source>
</evidence>
<dbReference type="PANTHER" id="PTHR33321">
    <property type="match status" value="1"/>
</dbReference>
<dbReference type="AlphaFoldDB" id="A0ABD1RQY1"/>
<dbReference type="PANTHER" id="PTHR33321:SF12">
    <property type="entry name" value="PLANT BASIC SECRETORY PROTEIN (BSP) FAMILY PROTEIN"/>
    <property type="match status" value="1"/>
</dbReference>
<gene>
    <name evidence="2" type="ORF">Adt_26455</name>
</gene>
<evidence type="ECO:0000256" key="1">
    <source>
        <dbReference type="SAM" id="SignalP"/>
    </source>
</evidence>
<reference evidence="3" key="1">
    <citation type="submission" date="2024-07" db="EMBL/GenBank/DDBJ databases">
        <title>Two chromosome-level genome assemblies of Korean endemic species Abeliophyllum distichum and Forsythia ovata (Oleaceae).</title>
        <authorList>
            <person name="Jang H."/>
        </authorList>
    </citation>
    <scope>NUCLEOTIDE SEQUENCE [LARGE SCALE GENOMIC DNA]</scope>
</reference>
<feature type="chain" id="PRO_5044842182" evidence="1">
    <location>
        <begin position="24"/>
        <end position="106"/>
    </location>
</feature>
<accession>A0ABD1RQY1</accession>
<dbReference type="Proteomes" id="UP001604336">
    <property type="component" value="Unassembled WGS sequence"/>
</dbReference>
<dbReference type="EMBL" id="JBFOLK010000008">
    <property type="protein sequence ID" value="KAL2490827.1"/>
    <property type="molecule type" value="Genomic_DNA"/>
</dbReference>
<keyword evidence="1" id="KW-0732">Signal</keyword>
<dbReference type="Pfam" id="PF04450">
    <property type="entry name" value="BSP"/>
    <property type="match status" value="1"/>
</dbReference>
<dbReference type="InterPro" id="IPR007541">
    <property type="entry name" value="Uncharacterised_BSP"/>
</dbReference>
<comment type="caution">
    <text evidence="2">The sequence shown here is derived from an EMBL/GenBank/DDBJ whole genome shotgun (WGS) entry which is preliminary data.</text>
</comment>
<sequence length="106" mass="11704">MAKLILFLTYAGILSAAIHGSHAVQYTVTNRAATTPGGARFNQEIGTQYSQQTLGSATSFIWRTFQQNTPSQRKNVQKVSLFIDDMDGVAYTSNNEIHVSARIHSR</sequence>